<gene>
    <name evidence="3" type="primary">LOC117567836</name>
</gene>
<keyword evidence="1" id="KW-0732">Signal</keyword>
<reference evidence="3" key="1">
    <citation type="submission" date="2025-08" db="UniProtKB">
        <authorList>
            <consortium name="RefSeq"/>
        </authorList>
    </citation>
    <scope>IDENTIFICATION</scope>
    <source>
        <strain evidence="3">15112-1751.03</strain>
        <tissue evidence="3">Whole Adult</tissue>
    </source>
</reference>
<name>A0A6P8WZ98_DROAB</name>
<keyword evidence="2" id="KW-1185">Reference proteome</keyword>
<proteinExistence type="predicted"/>
<evidence type="ECO:0000256" key="1">
    <source>
        <dbReference type="SAM" id="SignalP"/>
    </source>
</evidence>
<dbReference type="RefSeq" id="XP_034103975.1">
    <property type="nucleotide sequence ID" value="XM_034248084.2"/>
</dbReference>
<sequence>MNIHLIGALILSLCCLKAEAAAIVKVCPLESSCLNVTERSAVCAYDEKKNCIRKYTSICHLKIASCLQNIEIDDYSEIYCLMETYLCEESPEYERWTIFFGHEKDR</sequence>
<evidence type="ECO:0000313" key="2">
    <source>
        <dbReference type="Proteomes" id="UP000515160"/>
    </source>
</evidence>
<accession>A0A6P8WZ98</accession>
<dbReference type="AlphaFoldDB" id="A0A6P8WZ98"/>
<feature type="signal peptide" evidence="1">
    <location>
        <begin position="1"/>
        <end position="20"/>
    </location>
</feature>
<protein>
    <submittedName>
        <fullName evidence="3">Uncharacterized protein LOC117567836</fullName>
    </submittedName>
</protein>
<dbReference type="Proteomes" id="UP000515160">
    <property type="component" value="Chromosome 3"/>
</dbReference>
<organism evidence="2 3">
    <name type="scientific">Drosophila albomicans</name>
    <name type="common">Fruit fly</name>
    <dbReference type="NCBI Taxonomy" id="7291"/>
    <lineage>
        <taxon>Eukaryota</taxon>
        <taxon>Metazoa</taxon>
        <taxon>Ecdysozoa</taxon>
        <taxon>Arthropoda</taxon>
        <taxon>Hexapoda</taxon>
        <taxon>Insecta</taxon>
        <taxon>Pterygota</taxon>
        <taxon>Neoptera</taxon>
        <taxon>Endopterygota</taxon>
        <taxon>Diptera</taxon>
        <taxon>Brachycera</taxon>
        <taxon>Muscomorpha</taxon>
        <taxon>Ephydroidea</taxon>
        <taxon>Drosophilidae</taxon>
        <taxon>Drosophila</taxon>
    </lineage>
</organism>
<dbReference type="GeneID" id="117567836"/>
<dbReference type="OrthoDB" id="7901105at2759"/>
<feature type="chain" id="PRO_5028343834" evidence="1">
    <location>
        <begin position="21"/>
        <end position="106"/>
    </location>
</feature>
<evidence type="ECO:0000313" key="3">
    <source>
        <dbReference type="RefSeq" id="XP_034103975.1"/>
    </source>
</evidence>